<accession>A0A1R1RJE5</accession>
<proteinExistence type="predicted"/>
<keyword evidence="5" id="KW-0227">DNA damage</keyword>
<dbReference type="GO" id="GO:0032259">
    <property type="term" value="P:methylation"/>
    <property type="evidence" value="ECO:0007669"/>
    <property type="project" value="UniProtKB-KW"/>
</dbReference>
<dbReference type="InterPro" id="IPR016220">
    <property type="entry name" value="Me-P-triester_DNA_alkyl-Trfase"/>
</dbReference>
<evidence type="ECO:0000256" key="10">
    <source>
        <dbReference type="ARBA" id="ARBA00023163"/>
    </source>
</evidence>
<evidence type="ECO:0000256" key="4">
    <source>
        <dbReference type="ARBA" id="ARBA00022723"/>
    </source>
</evidence>
<gene>
    <name evidence="13" type="ORF">BW143_06920</name>
</gene>
<accession>A0A1R1QSI8</accession>
<feature type="domain" description="HTH araC/xylS-type" evidence="12">
    <location>
        <begin position="85"/>
        <end position="183"/>
    </location>
</feature>
<evidence type="ECO:0000259" key="12">
    <source>
        <dbReference type="PROSITE" id="PS01124"/>
    </source>
</evidence>
<keyword evidence="7" id="KW-0805">Transcription regulation</keyword>
<dbReference type="Pfam" id="PF12833">
    <property type="entry name" value="HTH_18"/>
    <property type="match status" value="1"/>
</dbReference>
<dbReference type="SUPFAM" id="SSF57884">
    <property type="entry name" value="Ada DNA repair protein, N-terminal domain (N-Ada 10)"/>
    <property type="match status" value="1"/>
</dbReference>
<dbReference type="PROSITE" id="PS00041">
    <property type="entry name" value="HTH_ARAC_FAMILY_1"/>
    <property type="match status" value="1"/>
</dbReference>
<keyword evidence="9" id="KW-0010">Activator</keyword>
<keyword evidence="3" id="KW-0808">Transferase</keyword>
<dbReference type="Proteomes" id="UP000187367">
    <property type="component" value="Unassembled WGS sequence"/>
</dbReference>
<evidence type="ECO:0000256" key="8">
    <source>
        <dbReference type="ARBA" id="ARBA00023125"/>
    </source>
</evidence>
<dbReference type="Gene3D" id="3.40.10.10">
    <property type="entry name" value="DNA Methylphosphotriester Repair Domain"/>
    <property type="match status" value="1"/>
</dbReference>
<evidence type="ECO:0000256" key="5">
    <source>
        <dbReference type="ARBA" id="ARBA00022763"/>
    </source>
</evidence>
<dbReference type="InterPro" id="IPR018062">
    <property type="entry name" value="HTH_AraC-typ_CS"/>
</dbReference>
<dbReference type="GO" id="GO:0008168">
    <property type="term" value="F:methyltransferase activity"/>
    <property type="evidence" value="ECO:0007669"/>
    <property type="project" value="UniProtKB-KW"/>
</dbReference>
<reference evidence="13 14" key="1">
    <citation type="submission" date="2017-01" db="EMBL/GenBank/DDBJ databases">
        <title>Bacillus phylogenomics.</title>
        <authorList>
            <person name="Dunlap C."/>
        </authorList>
    </citation>
    <scope>NUCLEOTIDE SEQUENCE [LARGE SCALE GENOMIC DNA]</scope>
    <source>
        <strain evidence="13 14">NRRL B-41282</strain>
    </source>
</reference>
<keyword evidence="4" id="KW-0479">Metal-binding</keyword>
<evidence type="ECO:0000256" key="7">
    <source>
        <dbReference type="ARBA" id="ARBA00023015"/>
    </source>
</evidence>
<dbReference type="Pfam" id="PF02805">
    <property type="entry name" value="Ada_Zn_binding"/>
    <property type="match status" value="1"/>
</dbReference>
<organism evidence="13 14">
    <name type="scientific">Bacillus swezeyi</name>
    <dbReference type="NCBI Taxonomy" id="1925020"/>
    <lineage>
        <taxon>Bacteria</taxon>
        <taxon>Bacillati</taxon>
        <taxon>Bacillota</taxon>
        <taxon>Bacilli</taxon>
        <taxon>Bacillales</taxon>
        <taxon>Bacillaceae</taxon>
        <taxon>Bacillus</taxon>
    </lineage>
</organism>
<keyword evidence="8" id="KW-0238">DNA-binding</keyword>
<sequence length="186" mass="20827">MNSQSGLTPEKWRAIVGNDSAFDGTFFYAVKTTGIFCRPSCKSRVPQIENVRIFRDAQQALSAGFRPCKRCKPDGPLLPSEELAVRAAHIISEHFREPLTLTALAELCHVSPFHLQRTFKRIKGVSPIEYIWEKRISKASELLVSSDEAIAEIAAKIGILNADYFAALFKKKTGQTPTEYRQIKQG</sequence>
<dbReference type="GO" id="GO:0043565">
    <property type="term" value="F:sequence-specific DNA binding"/>
    <property type="evidence" value="ECO:0007669"/>
    <property type="project" value="InterPro"/>
</dbReference>
<dbReference type="AlphaFoldDB" id="A0A1R1QSI8"/>
<dbReference type="OrthoDB" id="9802228at2"/>
<evidence type="ECO:0000313" key="14">
    <source>
        <dbReference type="Proteomes" id="UP000187367"/>
    </source>
</evidence>
<keyword evidence="14" id="KW-1185">Reference proteome</keyword>
<keyword evidence="6" id="KW-0862">Zinc</keyword>
<evidence type="ECO:0000256" key="3">
    <source>
        <dbReference type="ARBA" id="ARBA00022679"/>
    </source>
</evidence>
<dbReference type="Gene3D" id="1.10.10.60">
    <property type="entry name" value="Homeodomain-like"/>
    <property type="match status" value="2"/>
</dbReference>
<evidence type="ECO:0000256" key="9">
    <source>
        <dbReference type="ARBA" id="ARBA00023159"/>
    </source>
</evidence>
<protein>
    <submittedName>
        <fullName evidence="13">AraC family transcriptional regulator</fullName>
    </submittedName>
</protein>
<dbReference type="PANTHER" id="PTHR43280:SF28">
    <property type="entry name" value="HTH-TYPE TRANSCRIPTIONAL ACTIVATOR RHAS"/>
    <property type="match status" value="1"/>
</dbReference>
<dbReference type="SUPFAM" id="SSF46689">
    <property type="entry name" value="Homeodomain-like"/>
    <property type="match status" value="2"/>
</dbReference>
<dbReference type="RefSeq" id="WP_076763480.1">
    <property type="nucleotide sequence ID" value="NZ_JARMMH010000001.1"/>
</dbReference>
<dbReference type="InterPro" id="IPR020449">
    <property type="entry name" value="Tscrpt_reg_AraC-type_HTH"/>
</dbReference>
<name>A0A1R1QSI8_9BACI</name>
<evidence type="ECO:0000256" key="6">
    <source>
        <dbReference type="ARBA" id="ARBA00022833"/>
    </source>
</evidence>
<dbReference type="PANTHER" id="PTHR43280">
    <property type="entry name" value="ARAC-FAMILY TRANSCRIPTIONAL REGULATOR"/>
    <property type="match status" value="1"/>
</dbReference>
<evidence type="ECO:0000256" key="11">
    <source>
        <dbReference type="ARBA" id="ARBA00023204"/>
    </source>
</evidence>
<dbReference type="FunFam" id="3.40.10.10:FF:000001">
    <property type="entry name" value="DNA-3-methyladenine glycosylase 2"/>
    <property type="match status" value="1"/>
</dbReference>
<dbReference type="PIRSF" id="PIRSF000408">
    <property type="entry name" value="Alkyltransferas_AdaA"/>
    <property type="match status" value="1"/>
</dbReference>
<dbReference type="EMBL" id="MTJL01000010">
    <property type="protein sequence ID" value="OMI07604.1"/>
    <property type="molecule type" value="Genomic_DNA"/>
</dbReference>
<evidence type="ECO:0000313" key="13">
    <source>
        <dbReference type="EMBL" id="OMI07604.1"/>
    </source>
</evidence>
<comment type="caution">
    <text evidence="13">The sequence shown here is derived from an EMBL/GenBank/DDBJ whole genome shotgun (WGS) entry which is preliminary data.</text>
</comment>
<keyword evidence="11" id="KW-0234">DNA repair</keyword>
<evidence type="ECO:0000256" key="2">
    <source>
        <dbReference type="ARBA" id="ARBA00022603"/>
    </source>
</evidence>
<dbReference type="InterPro" id="IPR009057">
    <property type="entry name" value="Homeodomain-like_sf"/>
</dbReference>
<keyword evidence="2" id="KW-0489">Methyltransferase</keyword>
<dbReference type="InterPro" id="IPR035451">
    <property type="entry name" value="Ada-like_dom_sf"/>
</dbReference>
<dbReference type="GO" id="GO:0006307">
    <property type="term" value="P:DNA alkylation repair"/>
    <property type="evidence" value="ECO:0007669"/>
    <property type="project" value="UniProtKB-ARBA"/>
</dbReference>
<comment type="cofactor">
    <cofactor evidence="1">
        <name>Zn(2+)</name>
        <dbReference type="ChEBI" id="CHEBI:29105"/>
    </cofactor>
</comment>
<dbReference type="GO" id="GO:0003700">
    <property type="term" value="F:DNA-binding transcription factor activity"/>
    <property type="evidence" value="ECO:0007669"/>
    <property type="project" value="InterPro"/>
</dbReference>
<dbReference type="InterPro" id="IPR004026">
    <property type="entry name" value="Ada_DNA_repair_Zn-bd"/>
</dbReference>
<evidence type="ECO:0000256" key="1">
    <source>
        <dbReference type="ARBA" id="ARBA00001947"/>
    </source>
</evidence>
<dbReference type="PRINTS" id="PR00032">
    <property type="entry name" value="HTHARAC"/>
</dbReference>
<dbReference type="PROSITE" id="PS01124">
    <property type="entry name" value="HTH_ARAC_FAMILY_2"/>
    <property type="match status" value="1"/>
</dbReference>
<keyword evidence="10" id="KW-0804">Transcription</keyword>
<dbReference type="SMART" id="SM00342">
    <property type="entry name" value="HTH_ARAC"/>
    <property type="match status" value="1"/>
</dbReference>
<dbReference type="InterPro" id="IPR018060">
    <property type="entry name" value="HTH_AraC"/>
</dbReference>
<dbReference type="GO" id="GO:0008270">
    <property type="term" value="F:zinc ion binding"/>
    <property type="evidence" value="ECO:0007669"/>
    <property type="project" value="InterPro"/>
</dbReference>